<dbReference type="GO" id="GO:0016491">
    <property type="term" value="F:oxidoreductase activity"/>
    <property type="evidence" value="ECO:0007669"/>
    <property type="project" value="InterPro"/>
</dbReference>
<evidence type="ECO:0000313" key="3">
    <source>
        <dbReference type="Proteomes" id="UP000248790"/>
    </source>
</evidence>
<feature type="domain" description="Aldehyde oxidase/xanthine dehydrogenase a/b hammerhead" evidence="1">
    <location>
        <begin position="212"/>
        <end position="293"/>
    </location>
</feature>
<proteinExistence type="predicted"/>
<dbReference type="SMART" id="SM01008">
    <property type="entry name" value="Ald_Xan_dh_C"/>
    <property type="match status" value="1"/>
</dbReference>
<comment type="caution">
    <text evidence="2">The sequence shown here is derived from an EMBL/GenBank/DDBJ whole genome shotgun (WGS) entry which is preliminary data.</text>
</comment>
<dbReference type="PANTHER" id="PTHR47495:SF1">
    <property type="entry name" value="BLL3820 PROTEIN"/>
    <property type="match status" value="1"/>
</dbReference>
<evidence type="ECO:0000313" key="2">
    <source>
        <dbReference type="EMBL" id="RAJ97947.1"/>
    </source>
</evidence>
<dbReference type="EMBL" id="QLMC01000003">
    <property type="protein sequence ID" value="RAJ97947.1"/>
    <property type="molecule type" value="Genomic_DNA"/>
</dbReference>
<dbReference type="Pfam" id="PF02738">
    <property type="entry name" value="MoCoBD_1"/>
    <property type="match status" value="2"/>
</dbReference>
<dbReference type="SUPFAM" id="SSF56003">
    <property type="entry name" value="Molybdenum cofactor-binding domain"/>
    <property type="match status" value="2"/>
</dbReference>
<dbReference type="Pfam" id="PF20256">
    <property type="entry name" value="MoCoBD_2"/>
    <property type="match status" value="2"/>
</dbReference>
<dbReference type="Gene3D" id="3.90.1170.50">
    <property type="entry name" value="Aldehyde oxidase/xanthine dehydrogenase, a/b hammerhead"/>
    <property type="match status" value="1"/>
</dbReference>
<dbReference type="InterPro" id="IPR046867">
    <property type="entry name" value="AldOxase/xan_DH_MoCoBD2"/>
</dbReference>
<reference evidence="2 3" key="1">
    <citation type="submission" date="2018-06" db="EMBL/GenBank/DDBJ databases">
        <title>Genomic Encyclopedia of Archaeal and Bacterial Type Strains, Phase II (KMG-II): from individual species to whole genera.</title>
        <authorList>
            <person name="Goeker M."/>
        </authorList>
    </citation>
    <scope>NUCLEOTIDE SEQUENCE [LARGE SCALE GENOMIC DNA]</scope>
    <source>
        <strain evidence="2 3">DSM 21851</strain>
    </source>
</reference>
<dbReference type="PIRSF" id="PIRSF036389">
    <property type="entry name" value="IOR_B"/>
    <property type="match status" value="1"/>
</dbReference>
<dbReference type="InterPro" id="IPR012368">
    <property type="entry name" value="OxRdtase_Mopterin-bd_su_IorB"/>
</dbReference>
<accession>A0A327WXC2</accession>
<name>A0A327WXC2_LARAB</name>
<protein>
    <submittedName>
        <fullName evidence="2">CO/xanthine dehydrogenase Mo-binding subunit</fullName>
    </submittedName>
</protein>
<dbReference type="InterPro" id="IPR000674">
    <property type="entry name" value="Ald_Oxase/Xan_DH_a/b"/>
</dbReference>
<dbReference type="Proteomes" id="UP000248790">
    <property type="component" value="Unassembled WGS sequence"/>
</dbReference>
<gene>
    <name evidence="2" type="ORF">LX87_02854</name>
</gene>
<organism evidence="2 3">
    <name type="scientific">Larkinella arboricola</name>
    <dbReference type="NCBI Taxonomy" id="643671"/>
    <lineage>
        <taxon>Bacteria</taxon>
        <taxon>Pseudomonadati</taxon>
        <taxon>Bacteroidota</taxon>
        <taxon>Cytophagia</taxon>
        <taxon>Cytophagales</taxon>
        <taxon>Spirosomataceae</taxon>
        <taxon>Larkinella</taxon>
    </lineage>
</organism>
<dbReference type="InterPro" id="IPR037165">
    <property type="entry name" value="AldOxase/xan_DH_Mopterin-bd_sf"/>
</dbReference>
<keyword evidence="3" id="KW-1185">Reference proteome</keyword>
<dbReference type="PANTHER" id="PTHR47495">
    <property type="entry name" value="ALDEHYDE DEHYDROGENASE"/>
    <property type="match status" value="1"/>
</dbReference>
<dbReference type="InterPro" id="IPR006311">
    <property type="entry name" value="TAT_signal"/>
</dbReference>
<dbReference type="PROSITE" id="PS51318">
    <property type="entry name" value="TAT"/>
    <property type="match status" value="1"/>
</dbReference>
<evidence type="ECO:0000259" key="1">
    <source>
        <dbReference type="SMART" id="SM01008"/>
    </source>
</evidence>
<sequence length="735" mass="80745">MNEPTTTPALSRRDFLKTAGCLSIGFSFACHPLSAAPQPPLQDSLPGPLRQQPQINAWLEVLENGRVRVLTGKLELGQGIRTAIAQVAAEELDMDSNHVEVHLAETGRTPHEGYTAGSGSIENSAMSVRYAAAAARQKLLALAAQRWNKPVEQLRLADGKIEGGKDQLTFAQLLNGTQLTDEVRLPVTLKPKSEYRWVGKAVPRADIEKMVRAEPVYVQDLRLPGMVHARVVRPLAYGARLRSFDEAALKKAVPGILKTVINGNFVGIITTEEYEAVQAQLMAREQTKWETTKPLPDNQNLAEFIKKLPSKSRTVKETGDVKTLESSGGSSLKARYFKPYHMHGSIGPSCAVALYQDGKLHIWTHSQGVYPLQEAVKKMLNLPTEAVHVVGVPGSGCYGHNGADDVAADAALLAMAYPGKPVRLQWSRDDEHGWEPYGSAMQMEAEARLDASGKITHWRYDVWTDSHSTRPGGEPGNLLAARSIEKPFSQPSSGYSGGGYRNSEPYYAIPNLKVDAHFFEGPLRVSALRSLGAYGNVFAIESFMDELAEKAGKDPLEFRLRHLEDERAIAVVKKLQELTRSEKGKPGEGIGYAFSRYKNVATYCAVAARVLADPKTSKVQVLKMWSVIDAGEVINLDGVKNQTEGGMIQAASWTLKEEVQFDKQHVSSRDWSSYPIFRFSDVPETEVVVINRPDEKPLGAGEAAQGPTAAALVNAIYRACGQRIRHLPVRLDRRE</sequence>
<dbReference type="AlphaFoldDB" id="A0A327WXC2"/>
<dbReference type="InterPro" id="IPR008274">
    <property type="entry name" value="AldOxase/xan_DH_MoCoBD1"/>
</dbReference>
<dbReference type="RefSeq" id="WP_211325312.1">
    <property type="nucleotide sequence ID" value="NZ_QLMC01000003.1"/>
</dbReference>
<dbReference type="InterPro" id="IPR052516">
    <property type="entry name" value="N-heterocyclic_Hydroxylase"/>
</dbReference>
<dbReference type="Gene3D" id="3.30.365.10">
    <property type="entry name" value="Aldehyde oxidase/xanthine dehydrogenase, molybdopterin binding domain"/>
    <property type="match status" value="4"/>
</dbReference>